<reference evidence="1 2" key="1">
    <citation type="journal article" date="2021" name="Hortic Res">
        <title>High-quality reference genome and annotation aids understanding of berry development for evergreen blueberry (Vaccinium darrowii).</title>
        <authorList>
            <person name="Yu J."/>
            <person name="Hulse-Kemp A.M."/>
            <person name="Babiker E."/>
            <person name="Staton M."/>
        </authorList>
    </citation>
    <scope>NUCLEOTIDE SEQUENCE [LARGE SCALE GENOMIC DNA]</scope>
    <source>
        <strain evidence="2">cv. NJ 8807/NJ 8810</strain>
        <tissue evidence="1">Young leaf</tissue>
    </source>
</reference>
<name>A0ACB7ZLT5_9ERIC</name>
<organism evidence="1 2">
    <name type="scientific">Vaccinium darrowii</name>
    <dbReference type="NCBI Taxonomy" id="229202"/>
    <lineage>
        <taxon>Eukaryota</taxon>
        <taxon>Viridiplantae</taxon>
        <taxon>Streptophyta</taxon>
        <taxon>Embryophyta</taxon>
        <taxon>Tracheophyta</taxon>
        <taxon>Spermatophyta</taxon>
        <taxon>Magnoliopsida</taxon>
        <taxon>eudicotyledons</taxon>
        <taxon>Gunneridae</taxon>
        <taxon>Pentapetalae</taxon>
        <taxon>asterids</taxon>
        <taxon>Ericales</taxon>
        <taxon>Ericaceae</taxon>
        <taxon>Vaccinioideae</taxon>
        <taxon>Vaccinieae</taxon>
        <taxon>Vaccinium</taxon>
    </lineage>
</organism>
<keyword evidence="2" id="KW-1185">Reference proteome</keyword>
<dbReference type="EMBL" id="CM037159">
    <property type="protein sequence ID" value="KAH7866565.1"/>
    <property type="molecule type" value="Genomic_DNA"/>
</dbReference>
<evidence type="ECO:0000313" key="1">
    <source>
        <dbReference type="EMBL" id="KAH7866565.1"/>
    </source>
</evidence>
<comment type="caution">
    <text evidence="1">The sequence shown here is derived from an EMBL/GenBank/DDBJ whole genome shotgun (WGS) entry which is preliminary data.</text>
</comment>
<sequence>MLVKMASFKVVQNQGGEHFRNPSTVKKLDTGKVDANAINLKGVYAEKEAGKSYVDAVVGRSHAPRRISVNAIGNEWLTRSVVAKLNSLSAMESIREALHCKGVPQFDVRDMGGLWVVLTFPSAEQMLSVFDGELSWLNNWFAEILKWSPEMQEVRRRNIWISCYGVPLHGWSALTFRKIAQLWGEVIGMDEATTKGLSFAAGKVLIATEHWDRIDEVIHVEVKGRIFEVKVVEEQVVVHGHCSTCNLTFSESTRANSTQKRDDSAADSVGEASSRREVVHGVWGDNRKAINDLKEVSRVEDSNLEILVDNLAAEVTEGVKEGERPILSSSPKEDSLEDGEIRDKSSRSLTDAMGDVNHVDPGPINFGEVYKDSGPQNMDVVGGCNMVGLRPTVQLNGVDSGFRPIEGSLEDGYNSNELGLVNLVGDVNPTFGPVKDTPDPNEPFIFSSLSESGPDLNTRGSGRDLGKVSLLGRRKKKSLEQILECNSPEGNPLRNGRRKKKIKQAVYRSAIAAASLSFSSDGIRNRNKILINKAREIWSLGKTVGGEATGPEEEVISRLAEMEGNRDGNKNLERVGVHH</sequence>
<protein>
    <submittedName>
        <fullName evidence="1">Uncharacterized protein</fullName>
    </submittedName>
</protein>
<dbReference type="Proteomes" id="UP000828048">
    <property type="component" value="Chromosome 9"/>
</dbReference>
<accession>A0ACB7ZLT5</accession>
<gene>
    <name evidence="1" type="ORF">Vadar_022016</name>
</gene>
<evidence type="ECO:0000313" key="2">
    <source>
        <dbReference type="Proteomes" id="UP000828048"/>
    </source>
</evidence>
<proteinExistence type="predicted"/>